<reference evidence="1 2" key="1">
    <citation type="journal article" date="2011" name="J. Bacteriol.">
        <title>Complete genome sequence of Algoriphagus sp. PR1, bacterial prey of a colony-forming choanoflagellate.</title>
        <authorList>
            <person name="Alegado R.A."/>
            <person name="Ferriera S."/>
            <person name="Nusbaum C."/>
            <person name="Young S.K."/>
            <person name="Zeng Q."/>
            <person name="Imamovic A."/>
            <person name="Fairclough S.R."/>
            <person name="King N."/>
        </authorList>
    </citation>
    <scope>NUCLEOTIDE SEQUENCE [LARGE SCALE GENOMIC DNA]</scope>
    <source>
        <strain evidence="1 2">PR1</strain>
    </source>
</reference>
<keyword evidence="2" id="KW-1185">Reference proteome</keyword>
<dbReference type="HOGENOM" id="CLU_1465469_0_0_10"/>
<comment type="caution">
    <text evidence="1">The sequence shown here is derived from an EMBL/GenBank/DDBJ whole genome shotgun (WGS) entry which is preliminary data.</text>
</comment>
<name>A3HT78_9BACT</name>
<dbReference type="EMBL" id="CM001023">
    <property type="protein sequence ID" value="EAZ83046.1"/>
    <property type="molecule type" value="Genomic_DNA"/>
</dbReference>
<dbReference type="RefSeq" id="WP_008200984.1">
    <property type="nucleotide sequence ID" value="NZ_CM001023.1"/>
</dbReference>
<evidence type="ECO:0000313" key="2">
    <source>
        <dbReference type="Proteomes" id="UP000003919"/>
    </source>
</evidence>
<dbReference type="EMBL" id="AAXU02000001">
    <property type="protein sequence ID" value="EAZ83046.1"/>
    <property type="molecule type" value="Genomic_DNA"/>
</dbReference>
<dbReference type="Proteomes" id="UP000003919">
    <property type="component" value="Chromosome"/>
</dbReference>
<sequence length="192" mass="22965">MHKSDTFIVEQFPSLRTSDLKEWDTISNICVLGKNNSLLPYRVRYELTKDGLFLDYYIHGIPKEQFIEIIFETSNLGIGETWYFLCPVTNKKCRKLVLSQGKFIHQSTIKGIHYIQQTESTPKRKSMKWIRRYKKYQELEKRQRQKYYKPTYGGNLSRLAIRATQALHRYASAMQNEKEVWAWFHQKSDLQE</sequence>
<accession>A3HT78</accession>
<dbReference type="OrthoDB" id="837641at2"/>
<proteinExistence type="predicted"/>
<organism evidence="1 2">
    <name type="scientific">Algoriphagus machipongonensis</name>
    <dbReference type="NCBI Taxonomy" id="388413"/>
    <lineage>
        <taxon>Bacteria</taxon>
        <taxon>Pseudomonadati</taxon>
        <taxon>Bacteroidota</taxon>
        <taxon>Cytophagia</taxon>
        <taxon>Cytophagales</taxon>
        <taxon>Cyclobacteriaceae</taxon>
        <taxon>Algoriphagus</taxon>
    </lineage>
</organism>
<dbReference type="STRING" id="388413.ALPR1_12535"/>
<evidence type="ECO:0000313" key="1">
    <source>
        <dbReference type="EMBL" id="EAZ83046.1"/>
    </source>
</evidence>
<dbReference type="AlphaFoldDB" id="A3HT78"/>
<protein>
    <submittedName>
        <fullName evidence="1">Uncharacterized protein</fullName>
    </submittedName>
</protein>
<gene>
    <name evidence="1" type="ORF">ALPR1_12535</name>
</gene>